<proteinExistence type="predicted"/>
<keyword evidence="1" id="KW-0805">Transcription regulation</keyword>
<dbReference type="RefSeq" id="WP_242870804.1">
    <property type="nucleotide sequence ID" value="NZ_FMWL01000003.1"/>
</dbReference>
<dbReference type="AlphaFoldDB" id="A0A1G5RUW9"/>
<evidence type="ECO:0000313" key="7">
    <source>
        <dbReference type="Proteomes" id="UP000199208"/>
    </source>
</evidence>
<feature type="region of interest" description="Disordered" evidence="4">
    <location>
        <begin position="145"/>
        <end position="174"/>
    </location>
</feature>
<evidence type="ECO:0000256" key="4">
    <source>
        <dbReference type="SAM" id="MobiDB-lite"/>
    </source>
</evidence>
<evidence type="ECO:0000256" key="3">
    <source>
        <dbReference type="ARBA" id="ARBA00023163"/>
    </source>
</evidence>
<protein>
    <submittedName>
        <fullName evidence="6">DNA-binding transcriptional regulator, MarR family</fullName>
    </submittedName>
</protein>
<dbReference type="EMBL" id="FMWL01000003">
    <property type="protein sequence ID" value="SCZ77945.1"/>
    <property type="molecule type" value="Genomic_DNA"/>
</dbReference>
<gene>
    <name evidence="6" type="ORF">SAMN03080599_01023</name>
</gene>
<dbReference type="InterPro" id="IPR011991">
    <property type="entry name" value="ArsR-like_HTH"/>
</dbReference>
<name>A0A1G5RUW9_9FIRM</name>
<keyword evidence="2 6" id="KW-0238">DNA-binding</keyword>
<dbReference type="InterPro" id="IPR036390">
    <property type="entry name" value="WH_DNA-bd_sf"/>
</dbReference>
<sequence length="174" mass="19689">MVIEAFKRSLLDYSKKINDCTNTLLNQEAVRHGLTAMQLRLLMELYNDGTMAIGEMASHLGQAGTNVSTMCKRLEKLGLIDRRRNALDERMVMLALTKDGEARMAIINQAFDKKISYMMDAVDEDELKEMLSGLKKFSQLLSLNTGVPDQAPHQSLQTEKGMHNNSEERDDHEI</sequence>
<dbReference type="PANTHER" id="PTHR42756">
    <property type="entry name" value="TRANSCRIPTIONAL REGULATOR, MARR"/>
    <property type="match status" value="1"/>
</dbReference>
<dbReference type="InterPro" id="IPR036388">
    <property type="entry name" value="WH-like_DNA-bd_sf"/>
</dbReference>
<dbReference type="GO" id="GO:0003700">
    <property type="term" value="F:DNA-binding transcription factor activity"/>
    <property type="evidence" value="ECO:0007669"/>
    <property type="project" value="InterPro"/>
</dbReference>
<evidence type="ECO:0000256" key="2">
    <source>
        <dbReference type="ARBA" id="ARBA00023125"/>
    </source>
</evidence>
<keyword evidence="3" id="KW-0804">Transcription</keyword>
<dbReference type="PROSITE" id="PS50995">
    <property type="entry name" value="HTH_MARR_2"/>
    <property type="match status" value="1"/>
</dbReference>
<dbReference type="SUPFAM" id="SSF46785">
    <property type="entry name" value="Winged helix' DNA-binding domain"/>
    <property type="match status" value="1"/>
</dbReference>
<dbReference type="PANTHER" id="PTHR42756:SF1">
    <property type="entry name" value="TRANSCRIPTIONAL REPRESSOR OF EMRAB OPERON"/>
    <property type="match status" value="1"/>
</dbReference>
<dbReference type="GO" id="GO:0003677">
    <property type="term" value="F:DNA binding"/>
    <property type="evidence" value="ECO:0007669"/>
    <property type="project" value="UniProtKB-KW"/>
</dbReference>
<dbReference type="Gene3D" id="1.10.10.10">
    <property type="entry name" value="Winged helix-like DNA-binding domain superfamily/Winged helix DNA-binding domain"/>
    <property type="match status" value="1"/>
</dbReference>
<dbReference type="SMART" id="SM00347">
    <property type="entry name" value="HTH_MARR"/>
    <property type="match status" value="1"/>
</dbReference>
<dbReference type="STRING" id="1120920.SAMN03080599_01023"/>
<evidence type="ECO:0000259" key="5">
    <source>
        <dbReference type="PROSITE" id="PS50995"/>
    </source>
</evidence>
<evidence type="ECO:0000313" key="6">
    <source>
        <dbReference type="EMBL" id="SCZ77945.1"/>
    </source>
</evidence>
<organism evidence="6 7">
    <name type="scientific">Acidaminobacter hydrogenoformans DSM 2784</name>
    <dbReference type="NCBI Taxonomy" id="1120920"/>
    <lineage>
        <taxon>Bacteria</taxon>
        <taxon>Bacillati</taxon>
        <taxon>Bacillota</taxon>
        <taxon>Clostridia</taxon>
        <taxon>Peptostreptococcales</taxon>
        <taxon>Acidaminobacteraceae</taxon>
        <taxon>Acidaminobacter</taxon>
    </lineage>
</organism>
<reference evidence="6 7" key="1">
    <citation type="submission" date="2016-10" db="EMBL/GenBank/DDBJ databases">
        <authorList>
            <person name="de Groot N.N."/>
        </authorList>
    </citation>
    <scope>NUCLEOTIDE SEQUENCE [LARGE SCALE GENOMIC DNA]</scope>
    <source>
        <strain evidence="6 7">DSM 2784</strain>
    </source>
</reference>
<evidence type="ECO:0000256" key="1">
    <source>
        <dbReference type="ARBA" id="ARBA00023015"/>
    </source>
</evidence>
<dbReference type="InterPro" id="IPR000835">
    <property type="entry name" value="HTH_MarR-typ"/>
</dbReference>
<accession>A0A1G5RUW9</accession>
<dbReference type="Proteomes" id="UP000199208">
    <property type="component" value="Unassembled WGS sequence"/>
</dbReference>
<keyword evidence="7" id="KW-1185">Reference proteome</keyword>
<feature type="domain" description="HTH marR-type" evidence="5">
    <location>
        <begin position="1"/>
        <end position="139"/>
    </location>
</feature>
<feature type="compositionally biased region" description="Basic and acidic residues" evidence="4">
    <location>
        <begin position="160"/>
        <end position="174"/>
    </location>
</feature>
<dbReference type="CDD" id="cd00090">
    <property type="entry name" value="HTH_ARSR"/>
    <property type="match status" value="1"/>
</dbReference>
<dbReference type="Pfam" id="PF12802">
    <property type="entry name" value="MarR_2"/>
    <property type="match status" value="1"/>
</dbReference>
<feature type="compositionally biased region" description="Polar residues" evidence="4">
    <location>
        <begin position="145"/>
        <end position="158"/>
    </location>
</feature>